<reference evidence="2" key="1">
    <citation type="journal article" date="2023" name="G3 (Bethesda)">
        <title>A reference genome for the long-term kleptoplast-retaining sea slug Elysia crispata morphotype clarki.</title>
        <authorList>
            <person name="Eastman K.E."/>
            <person name="Pendleton A.L."/>
            <person name="Shaikh M.A."/>
            <person name="Suttiyut T."/>
            <person name="Ogas R."/>
            <person name="Tomko P."/>
            <person name="Gavelis G."/>
            <person name="Widhalm J.R."/>
            <person name="Wisecaver J.H."/>
        </authorList>
    </citation>
    <scope>NUCLEOTIDE SEQUENCE</scope>
    <source>
        <strain evidence="2">ECLA1</strain>
    </source>
</reference>
<protein>
    <recommendedName>
        <fullName evidence="1">DUF7869 domain-containing protein</fullName>
    </recommendedName>
</protein>
<organism evidence="2 3">
    <name type="scientific">Elysia crispata</name>
    <name type="common">lettuce slug</name>
    <dbReference type="NCBI Taxonomy" id="231223"/>
    <lineage>
        <taxon>Eukaryota</taxon>
        <taxon>Metazoa</taxon>
        <taxon>Spiralia</taxon>
        <taxon>Lophotrochozoa</taxon>
        <taxon>Mollusca</taxon>
        <taxon>Gastropoda</taxon>
        <taxon>Heterobranchia</taxon>
        <taxon>Euthyneura</taxon>
        <taxon>Panpulmonata</taxon>
        <taxon>Sacoglossa</taxon>
        <taxon>Placobranchoidea</taxon>
        <taxon>Plakobranchidae</taxon>
        <taxon>Elysia</taxon>
    </lineage>
</organism>
<dbReference type="EMBL" id="JAWDGP010006027">
    <property type="protein sequence ID" value="KAK3748387.1"/>
    <property type="molecule type" value="Genomic_DNA"/>
</dbReference>
<feature type="domain" description="DUF7869" evidence="1">
    <location>
        <begin position="217"/>
        <end position="361"/>
    </location>
</feature>
<dbReference type="PANTHER" id="PTHR34415">
    <property type="entry name" value="INTEGRASE CATALYTIC DOMAIN-CONTAINING PROTEIN"/>
    <property type="match status" value="1"/>
</dbReference>
<evidence type="ECO:0000313" key="2">
    <source>
        <dbReference type="EMBL" id="KAK3748387.1"/>
    </source>
</evidence>
<dbReference type="AlphaFoldDB" id="A0AAE1CZZ4"/>
<dbReference type="PANTHER" id="PTHR34415:SF1">
    <property type="entry name" value="INTEGRASE CATALYTIC DOMAIN-CONTAINING PROTEIN"/>
    <property type="match status" value="1"/>
</dbReference>
<evidence type="ECO:0000259" key="1">
    <source>
        <dbReference type="Pfam" id="PF25273"/>
    </source>
</evidence>
<gene>
    <name evidence="2" type="ORF">RRG08_018229</name>
</gene>
<evidence type="ECO:0000313" key="3">
    <source>
        <dbReference type="Proteomes" id="UP001283361"/>
    </source>
</evidence>
<name>A0AAE1CZZ4_9GAST</name>
<keyword evidence="3" id="KW-1185">Reference proteome</keyword>
<dbReference type="Proteomes" id="UP001283361">
    <property type="component" value="Unassembled WGS sequence"/>
</dbReference>
<accession>A0AAE1CZZ4</accession>
<dbReference type="InterPro" id="IPR057191">
    <property type="entry name" value="DUF7869"/>
</dbReference>
<comment type="caution">
    <text evidence="2">The sequence shown here is derived from an EMBL/GenBank/DDBJ whole genome shotgun (WGS) entry which is preliminary data.</text>
</comment>
<dbReference type="Pfam" id="PF25273">
    <property type="entry name" value="DUF7869"/>
    <property type="match status" value="1"/>
</dbReference>
<sequence>MAEVLQQESEINTFDATRSSFCKAQLLTPENLRFNFDTFYTTSDKLFRNGTLQVLAVCKQTFQSVLGVSKDQVSRVVKYYSENGLVTTAAENAPTDAICPATSAFLRCTACSGHKTTYRCHYFVLYYSVFKTGFNLSFGHPATDVCSTCNAYKAKIGSPELDDEQKRQESAMFILHRRQARTFYTSLNSVSDDSVTVCLDIMENLVLLKTPVRQSHYSRQLYLYVLGIVLHEGESSAQGKENVQLYVWGEHQNKKDSNMVASALHDCLTTVFKDSISRVNQLRVFRDSCYGQSKNIRMLSMLFALAKRLSVKVSFTFPVRGHSFLPADRVFGRIERDIRRQEMILMPADCHEILQRYGTVQVYQKDWTALDFKSAATQHTALQLTCRSITSPPYYLEKPLVARMMRMISKNLMHLKNRVKRMYFVLLVLTSSFIEAYQLQFLHNVRVMLGAEMEPAASTSSVWLFALIILAAPCQGTDFTLSRNNYNLPGSGSSCGVLVCKK</sequence>
<proteinExistence type="predicted"/>